<dbReference type="InterPro" id="IPR007219">
    <property type="entry name" value="XnlR_reg_dom"/>
</dbReference>
<dbReference type="InterPro" id="IPR036864">
    <property type="entry name" value="Zn2-C6_fun-type_DNA-bd_sf"/>
</dbReference>
<feature type="domain" description="Zn(2)-C6 fungal-type" evidence="7">
    <location>
        <begin position="32"/>
        <end position="62"/>
    </location>
</feature>
<dbReference type="CDD" id="cd00067">
    <property type="entry name" value="GAL4"/>
    <property type="match status" value="1"/>
</dbReference>
<dbReference type="GO" id="GO:0006351">
    <property type="term" value="P:DNA-templated transcription"/>
    <property type="evidence" value="ECO:0007669"/>
    <property type="project" value="InterPro"/>
</dbReference>
<dbReference type="EMBL" id="JAPDRK010000010">
    <property type="protein sequence ID" value="KAJ9608144.1"/>
    <property type="molecule type" value="Genomic_DNA"/>
</dbReference>
<evidence type="ECO:0000313" key="8">
    <source>
        <dbReference type="EMBL" id="KAJ9608144.1"/>
    </source>
</evidence>
<dbReference type="SMART" id="SM00906">
    <property type="entry name" value="Fungal_trans"/>
    <property type="match status" value="1"/>
</dbReference>
<proteinExistence type="predicted"/>
<dbReference type="InterPro" id="IPR001138">
    <property type="entry name" value="Zn2Cys6_DnaBD"/>
</dbReference>
<keyword evidence="1" id="KW-0479">Metal-binding</keyword>
<evidence type="ECO:0000256" key="1">
    <source>
        <dbReference type="ARBA" id="ARBA00022723"/>
    </source>
</evidence>
<evidence type="ECO:0000259" key="7">
    <source>
        <dbReference type="PROSITE" id="PS50048"/>
    </source>
</evidence>
<feature type="region of interest" description="Disordered" evidence="6">
    <location>
        <begin position="1"/>
        <end position="24"/>
    </location>
</feature>
<dbReference type="PROSITE" id="PS50048">
    <property type="entry name" value="ZN2_CY6_FUNGAL_2"/>
    <property type="match status" value="1"/>
</dbReference>
<protein>
    <recommendedName>
        <fullName evidence="7">Zn(2)-C6 fungal-type domain-containing protein</fullName>
    </recommendedName>
</protein>
<keyword evidence="4" id="KW-0804">Transcription</keyword>
<organism evidence="8 9">
    <name type="scientific">Cladophialophora chaetospira</name>
    <dbReference type="NCBI Taxonomy" id="386627"/>
    <lineage>
        <taxon>Eukaryota</taxon>
        <taxon>Fungi</taxon>
        <taxon>Dikarya</taxon>
        <taxon>Ascomycota</taxon>
        <taxon>Pezizomycotina</taxon>
        <taxon>Eurotiomycetes</taxon>
        <taxon>Chaetothyriomycetidae</taxon>
        <taxon>Chaetothyriales</taxon>
        <taxon>Herpotrichiellaceae</taxon>
        <taxon>Cladophialophora</taxon>
    </lineage>
</organism>
<evidence type="ECO:0000256" key="5">
    <source>
        <dbReference type="ARBA" id="ARBA00023242"/>
    </source>
</evidence>
<dbReference type="InterPro" id="IPR052783">
    <property type="entry name" value="Metabolic/Drug-Res_Regulator"/>
</dbReference>
<dbReference type="GO" id="GO:0000981">
    <property type="term" value="F:DNA-binding transcription factor activity, RNA polymerase II-specific"/>
    <property type="evidence" value="ECO:0007669"/>
    <property type="project" value="InterPro"/>
</dbReference>
<accession>A0AA39CH65</accession>
<feature type="region of interest" description="Disordered" evidence="6">
    <location>
        <begin position="145"/>
        <end position="172"/>
    </location>
</feature>
<comment type="caution">
    <text evidence="8">The sequence shown here is derived from an EMBL/GenBank/DDBJ whole genome shotgun (WGS) entry which is preliminary data.</text>
</comment>
<feature type="region of interest" description="Disordered" evidence="6">
    <location>
        <begin position="381"/>
        <end position="404"/>
    </location>
</feature>
<keyword evidence="3" id="KW-0238">DNA-binding</keyword>
<dbReference type="PANTHER" id="PTHR47655">
    <property type="entry name" value="QUINIC ACID UTILIZATION ACTIVATOR"/>
    <property type="match status" value="1"/>
</dbReference>
<dbReference type="Gene3D" id="4.10.240.10">
    <property type="entry name" value="Zn(2)-C6 fungal-type DNA-binding domain"/>
    <property type="match status" value="1"/>
</dbReference>
<evidence type="ECO:0000256" key="2">
    <source>
        <dbReference type="ARBA" id="ARBA00023015"/>
    </source>
</evidence>
<dbReference type="PROSITE" id="PS00463">
    <property type="entry name" value="ZN2_CY6_FUNGAL_1"/>
    <property type="match status" value="1"/>
</dbReference>
<dbReference type="SUPFAM" id="SSF57701">
    <property type="entry name" value="Zn2/Cys6 DNA-binding domain"/>
    <property type="match status" value="1"/>
</dbReference>
<reference evidence="8" key="1">
    <citation type="submission" date="2022-10" db="EMBL/GenBank/DDBJ databases">
        <title>Culturing micro-colonial fungi from biological soil crusts in the Mojave desert and describing Neophaeococcomyces mojavensis, and introducing the new genera and species Taxawa tesnikishii.</title>
        <authorList>
            <person name="Kurbessoian T."/>
            <person name="Stajich J.E."/>
        </authorList>
    </citation>
    <scope>NUCLEOTIDE SEQUENCE</scope>
    <source>
        <strain evidence="8">TK_41</strain>
    </source>
</reference>
<dbReference type="GO" id="GO:0045944">
    <property type="term" value="P:positive regulation of transcription by RNA polymerase II"/>
    <property type="evidence" value="ECO:0007669"/>
    <property type="project" value="TreeGrafter"/>
</dbReference>
<feature type="compositionally biased region" description="Basic and acidic residues" evidence="6">
    <location>
        <begin position="145"/>
        <end position="157"/>
    </location>
</feature>
<dbReference type="CDD" id="cd12148">
    <property type="entry name" value="fungal_TF_MHR"/>
    <property type="match status" value="1"/>
</dbReference>
<evidence type="ECO:0000256" key="3">
    <source>
        <dbReference type="ARBA" id="ARBA00023125"/>
    </source>
</evidence>
<dbReference type="GO" id="GO:0008270">
    <property type="term" value="F:zinc ion binding"/>
    <property type="evidence" value="ECO:0007669"/>
    <property type="project" value="InterPro"/>
</dbReference>
<feature type="compositionally biased region" description="Polar residues" evidence="6">
    <location>
        <begin position="381"/>
        <end position="403"/>
    </location>
</feature>
<keyword evidence="5" id="KW-0539">Nucleus</keyword>
<dbReference type="Proteomes" id="UP001172673">
    <property type="component" value="Unassembled WGS sequence"/>
</dbReference>
<dbReference type="AlphaFoldDB" id="A0AA39CH65"/>
<evidence type="ECO:0000313" key="9">
    <source>
        <dbReference type="Proteomes" id="UP001172673"/>
    </source>
</evidence>
<gene>
    <name evidence="8" type="ORF">H2200_007132</name>
</gene>
<dbReference type="PANTHER" id="PTHR47655:SF2">
    <property type="entry name" value="QUINIC ACID UTILIZATION ACTIVATOR"/>
    <property type="match status" value="1"/>
</dbReference>
<keyword evidence="2" id="KW-0805">Transcription regulation</keyword>
<keyword evidence="9" id="KW-1185">Reference proteome</keyword>
<evidence type="ECO:0000256" key="6">
    <source>
        <dbReference type="SAM" id="MobiDB-lite"/>
    </source>
</evidence>
<dbReference type="GO" id="GO:0003677">
    <property type="term" value="F:DNA binding"/>
    <property type="evidence" value="ECO:0007669"/>
    <property type="project" value="UniProtKB-KW"/>
</dbReference>
<dbReference type="Pfam" id="PF00172">
    <property type="entry name" value="Zn_clus"/>
    <property type="match status" value="1"/>
</dbReference>
<name>A0AA39CH65_9EURO</name>
<dbReference type="SMART" id="SM00066">
    <property type="entry name" value="GAL4"/>
    <property type="match status" value="1"/>
</dbReference>
<evidence type="ECO:0000256" key="4">
    <source>
        <dbReference type="ARBA" id="ARBA00023163"/>
    </source>
</evidence>
<sequence>MASHSTDADAIPQRNSDDEETSRRSRARVSRACVRCRNRKDKCDNLQPNCSNCANAGQRCVYVAATKKRGLPEGYVRGLEKLWVVMLQKVGGLDNAVQRVVTENEEELLRIWNHQKHGEELHTAWKDSSVLGDLERLLSRMDHTPVDLKRKRDKDDGDAVTTSANSPGNVPVLTPDFRVTEISATESEIPTTRVETSDQWLGRLAPPNLTMEPAPLTVNSSLEGVLDPSSQINASSSKMVPLPSHASNLLDQYFTFTHCWFPILDRPYILRKFYEHTRSRRSVQLDGDDLSCLWAICAYSQQQTKHLGTRAKLASDTNVANMRGRARALIPTERGPFTIGHVQALIILVLLDVGLGDWTSAWMTTGFAVRALLESMKPDVQSQDRNVPTDQGTSFATQWNSTGWDPETTKAKHHRWRVVLQGCFVLDTLISIRLGRPSQFSSSYLELHSPQLLEEDGHEEWEPWNLGAGDMSSSHEPAFVISCFNRLTELHMIANDFVSGRAGHVDAGPASSKELTLRLRSLSERYCFDIADTGRRPPHQMLLQASHFTVEGLLSHLHLPTQQSAVRQCQETLECFQQSWNSLEKCGIPSILTALVPLVGKDSLWSTSSNVPFDSLSAPRSKMAIIWPGFLDSVDSHNPMSAAARASSLSANTTGSVSSSALPISPPGMIFQPTPIRRIPGSVTSNPGNHMDFAYQQIPNYNDMLLQQRQTESAANSYRPMSIDLPSQNQMGLSHELGVSKDTGMGLATSPSFNGDEIDALFHEMAQLDTTQWTMDRSQGLKDFGFADDSTFEAFCNDPDRLMLSDGYMGPAFNGGLASGGQAPAMNMEGGQLGRMSFDDLFR</sequence>
<dbReference type="Pfam" id="PF04082">
    <property type="entry name" value="Fungal_trans"/>
    <property type="match status" value="1"/>
</dbReference>